<name>A0A915HU61_ROMCU</name>
<evidence type="ECO:0000313" key="2">
    <source>
        <dbReference type="Proteomes" id="UP000887565"/>
    </source>
</evidence>
<dbReference type="AlphaFoldDB" id="A0A915HU61"/>
<accession>A0A915HU61</accession>
<dbReference type="Proteomes" id="UP000887565">
    <property type="component" value="Unplaced"/>
</dbReference>
<protein>
    <submittedName>
        <fullName evidence="3">Uncharacterized protein</fullName>
    </submittedName>
</protein>
<evidence type="ECO:0000313" key="3">
    <source>
        <dbReference type="WBParaSite" id="nRc.2.0.1.t04920-RA"/>
    </source>
</evidence>
<feature type="compositionally biased region" description="Basic and acidic residues" evidence="1">
    <location>
        <begin position="73"/>
        <end position="92"/>
    </location>
</feature>
<dbReference type="WBParaSite" id="nRc.2.0.1.t04920-RA">
    <property type="protein sequence ID" value="nRc.2.0.1.t04920-RA"/>
    <property type="gene ID" value="nRc.2.0.1.g04920"/>
</dbReference>
<keyword evidence="2" id="KW-1185">Reference proteome</keyword>
<feature type="region of interest" description="Disordered" evidence="1">
    <location>
        <begin position="56"/>
        <end position="92"/>
    </location>
</feature>
<proteinExistence type="predicted"/>
<organism evidence="2 3">
    <name type="scientific">Romanomermis culicivorax</name>
    <name type="common">Nematode worm</name>
    <dbReference type="NCBI Taxonomy" id="13658"/>
    <lineage>
        <taxon>Eukaryota</taxon>
        <taxon>Metazoa</taxon>
        <taxon>Ecdysozoa</taxon>
        <taxon>Nematoda</taxon>
        <taxon>Enoplea</taxon>
        <taxon>Dorylaimia</taxon>
        <taxon>Mermithida</taxon>
        <taxon>Mermithoidea</taxon>
        <taxon>Mermithidae</taxon>
        <taxon>Romanomermis</taxon>
    </lineage>
</organism>
<reference evidence="3" key="1">
    <citation type="submission" date="2022-11" db="UniProtKB">
        <authorList>
            <consortium name="WormBaseParasite"/>
        </authorList>
    </citation>
    <scope>IDENTIFICATION</scope>
</reference>
<evidence type="ECO:0000256" key="1">
    <source>
        <dbReference type="SAM" id="MobiDB-lite"/>
    </source>
</evidence>
<sequence>MPVSTDSRTHALEIKEDWLCDEHGQPIPDIRAYQFSLFQRGNVIDKQLQTIQDYLESHPEDPTYVPPSKKCHNSQEDTRSREQKETDLKTQE</sequence>